<dbReference type="InParanoid" id="C4Y7C5"/>
<name>C4Y7C5_CLAL4</name>
<gene>
    <name evidence="1" type="ORF">CLUG_04103</name>
</gene>
<proteinExistence type="predicted"/>
<reference evidence="1 2" key="1">
    <citation type="journal article" date="2009" name="Nature">
        <title>Evolution of pathogenicity and sexual reproduction in eight Candida genomes.</title>
        <authorList>
            <person name="Butler G."/>
            <person name="Rasmussen M.D."/>
            <person name="Lin M.F."/>
            <person name="Santos M.A."/>
            <person name="Sakthikumar S."/>
            <person name="Munro C.A."/>
            <person name="Rheinbay E."/>
            <person name="Grabherr M."/>
            <person name="Forche A."/>
            <person name="Reedy J.L."/>
            <person name="Agrafioti I."/>
            <person name="Arnaud M.B."/>
            <person name="Bates S."/>
            <person name="Brown A.J."/>
            <person name="Brunke S."/>
            <person name="Costanzo M.C."/>
            <person name="Fitzpatrick D.A."/>
            <person name="de Groot P.W."/>
            <person name="Harris D."/>
            <person name="Hoyer L.L."/>
            <person name="Hube B."/>
            <person name="Klis F.M."/>
            <person name="Kodira C."/>
            <person name="Lennard N."/>
            <person name="Logue M.E."/>
            <person name="Martin R."/>
            <person name="Neiman A.M."/>
            <person name="Nikolaou E."/>
            <person name="Quail M.A."/>
            <person name="Quinn J."/>
            <person name="Santos M.C."/>
            <person name="Schmitzberger F.F."/>
            <person name="Sherlock G."/>
            <person name="Shah P."/>
            <person name="Silverstein K.A."/>
            <person name="Skrzypek M.S."/>
            <person name="Soll D."/>
            <person name="Staggs R."/>
            <person name="Stansfield I."/>
            <person name="Stumpf M.P."/>
            <person name="Sudbery P.E."/>
            <person name="Srikantha T."/>
            <person name="Zeng Q."/>
            <person name="Berman J."/>
            <person name="Berriman M."/>
            <person name="Heitman J."/>
            <person name="Gow N.A."/>
            <person name="Lorenz M.C."/>
            <person name="Birren B.W."/>
            <person name="Kellis M."/>
            <person name="Cuomo C.A."/>
        </authorList>
    </citation>
    <scope>NUCLEOTIDE SEQUENCE [LARGE SCALE GENOMIC DNA]</scope>
    <source>
        <strain evidence="1 2">ATCC 42720</strain>
    </source>
</reference>
<sequence length="180" mass="20320">MCTMDFNIVDASSNCIFGSIHKVIHQIFNLQRSKLVDWVSGGLCGFSGLFAFVQSSWSDQWIPSLFCRYRVSHTAQWPKSHRHSRFVGVNLICDLLPRSHMRFSIDSWNVFVETGFGRQNGGFCDHQGAGKLGTVIIVLVSEIRRCVVRKRSFSGGGSIHYSVAQFVFPNLNRLEDIGVF</sequence>
<dbReference type="AlphaFoldDB" id="C4Y7C5"/>
<evidence type="ECO:0000313" key="1">
    <source>
        <dbReference type="EMBL" id="EEQ39974.1"/>
    </source>
</evidence>
<dbReference type="Proteomes" id="UP000007703">
    <property type="component" value="Unassembled WGS sequence"/>
</dbReference>
<dbReference type="VEuPathDB" id="FungiDB:CLUG_04103"/>
<protein>
    <submittedName>
        <fullName evidence="1">Uncharacterized protein</fullName>
    </submittedName>
</protein>
<dbReference type="KEGG" id="clu:CLUG_04103"/>
<accession>C4Y7C5</accession>
<organism evidence="1 2">
    <name type="scientific">Clavispora lusitaniae (strain ATCC 42720)</name>
    <name type="common">Yeast</name>
    <name type="synonym">Candida lusitaniae</name>
    <dbReference type="NCBI Taxonomy" id="306902"/>
    <lineage>
        <taxon>Eukaryota</taxon>
        <taxon>Fungi</taxon>
        <taxon>Dikarya</taxon>
        <taxon>Ascomycota</taxon>
        <taxon>Saccharomycotina</taxon>
        <taxon>Pichiomycetes</taxon>
        <taxon>Metschnikowiaceae</taxon>
        <taxon>Clavispora</taxon>
    </lineage>
</organism>
<dbReference type="EMBL" id="CH408080">
    <property type="protein sequence ID" value="EEQ39974.1"/>
    <property type="molecule type" value="Genomic_DNA"/>
</dbReference>
<dbReference type="HOGENOM" id="CLU_1496038_0_0_1"/>
<evidence type="ECO:0000313" key="2">
    <source>
        <dbReference type="Proteomes" id="UP000007703"/>
    </source>
</evidence>